<name>A0A6V7LZP3_9HYME</name>
<organism evidence="1">
    <name type="scientific">Bracon brevicornis</name>
    <dbReference type="NCBI Taxonomy" id="1563983"/>
    <lineage>
        <taxon>Eukaryota</taxon>
        <taxon>Metazoa</taxon>
        <taxon>Ecdysozoa</taxon>
        <taxon>Arthropoda</taxon>
        <taxon>Hexapoda</taxon>
        <taxon>Insecta</taxon>
        <taxon>Pterygota</taxon>
        <taxon>Neoptera</taxon>
        <taxon>Endopterygota</taxon>
        <taxon>Hymenoptera</taxon>
        <taxon>Apocrita</taxon>
        <taxon>Ichneumonoidea</taxon>
        <taxon>Braconidae</taxon>
        <taxon>Braconinae</taxon>
        <taxon>Bracon</taxon>
    </lineage>
</organism>
<evidence type="ECO:0000313" key="1">
    <source>
        <dbReference type="EMBL" id="CAD1581623.1"/>
    </source>
</evidence>
<proteinExistence type="predicted"/>
<sequence length="132" mass="14563">MLAVTLLSPVLVREVLQAKRKVGKFHTTALDPTALTEAGLTTPLMPTLISINEMLPSEIHQLRNAAFIECRGRNYISFVKDGSVFVKKKEEDTPTLITSVEQFNNSARADRPNLILVAVFLLNGNCVPSENI</sequence>
<dbReference type="AlphaFoldDB" id="A0A6V7LZP3"/>
<gene>
    <name evidence="1" type="ORF">BBRV_LOCUS119816</name>
</gene>
<accession>A0A6V7LZP3</accession>
<reference evidence="1" key="1">
    <citation type="submission" date="2020-07" db="EMBL/GenBank/DDBJ databases">
        <authorList>
            <person name="Ferguson B K."/>
        </authorList>
    </citation>
    <scope>NUCLEOTIDE SEQUENCE</scope>
    <source>
        <strain evidence="1">L06</strain>
    </source>
</reference>
<dbReference type="EMBL" id="CADCXW020000347">
    <property type="protein sequence ID" value="CAD1581623.1"/>
    <property type="molecule type" value="Genomic_DNA"/>
</dbReference>
<protein>
    <submittedName>
        <fullName evidence="1">Uncharacterized protein</fullName>
    </submittedName>
</protein>